<reference evidence="5 6" key="1">
    <citation type="submission" date="2018-06" db="EMBL/GenBank/DDBJ databases">
        <title>Complete genome of Desulfovibrio marinus P48SEP.</title>
        <authorList>
            <person name="Crispim J.S."/>
            <person name="Vidigal P.M.P."/>
            <person name="Silva L.C.F."/>
            <person name="Araujo L.C."/>
            <person name="Laguardia C.N."/>
            <person name="Dias R.S."/>
            <person name="Sousa M.P."/>
            <person name="Paula S.O."/>
            <person name="Silva C."/>
        </authorList>
    </citation>
    <scope>NUCLEOTIDE SEQUENCE [LARGE SCALE GENOMIC DNA]</scope>
    <source>
        <strain evidence="5 6">P48SEP</strain>
    </source>
</reference>
<evidence type="ECO:0000313" key="7">
    <source>
        <dbReference type="Proteomes" id="UP000503251"/>
    </source>
</evidence>
<evidence type="ECO:0000313" key="6">
    <source>
        <dbReference type="Proteomes" id="UP000434052"/>
    </source>
</evidence>
<protein>
    <submittedName>
        <fullName evidence="4">HDOD domain-containing protein</fullName>
    </submittedName>
    <submittedName>
        <fullName evidence="5">Two-component system response regulator</fullName>
    </submittedName>
</protein>
<feature type="domain" description="HDOD" evidence="3">
    <location>
        <begin position="141"/>
        <end position="338"/>
    </location>
</feature>
<dbReference type="EMBL" id="QMIF01000011">
    <property type="protein sequence ID" value="TVM32266.1"/>
    <property type="molecule type" value="Genomic_DNA"/>
</dbReference>
<dbReference type="Pfam" id="PF08668">
    <property type="entry name" value="HDOD"/>
    <property type="match status" value="1"/>
</dbReference>
<dbReference type="PIRSF" id="PIRSF036883">
    <property type="entry name" value="RR_HD-GYP_mod"/>
    <property type="match status" value="1"/>
</dbReference>
<keyword evidence="1" id="KW-0597">Phosphoprotein</keyword>
<dbReference type="RefSeq" id="WP_144306278.1">
    <property type="nucleotide sequence ID" value="NZ_CP039543.1"/>
</dbReference>
<sequence>MSKSHIMFVDDEVKVLEGLQRMLRPYRKEWDMTFTESGYKAMELLETTPVDVLVTDIRMPGMSGSELLAAVKERYPRIVRIVLSGHSDLECIVQSVLPAHQYLSKPCKPEVLKDVIEQALRVAHLVEDDTLRALISNMDALPVLPKLYQEISAELSKDEPSLETVAEIIGKDVGMSAEVLKLVNSSFFGFARHIGSVRQAVTMLGVNIIQSLVLTVHVFSVFDTEKSPFISFKGLWEHSIRTSNLARRICTADKCDRELADNACIAGMLHDIGKLVLVSTCSEQYNEVLRTSREKNRRVWDVEKEILGTTHAEVGAYLMGLWGMPDSVIEAIAFHHAPISPLSSYRPLTAVHVANVLDHKHCVIHENYVVPDMDMDYLGNIGVADHLPEWERTTKDYLEDLEDGGEQDSAG</sequence>
<dbReference type="SMART" id="SM00471">
    <property type="entry name" value="HDc"/>
    <property type="match status" value="1"/>
</dbReference>
<dbReference type="CDD" id="cd17569">
    <property type="entry name" value="REC_HupR-like"/>
    <property type="match status" value="1"/>
</dbReference>
<keyword evidence="7" id="KW-1185">Reference proteome</keyword>
<dbReference type="PROSITE" id="PS51833">
    <property type="entry name" value="HDOD"/>
    <property type="match status" value="1"/>
</dbReference>
<dbReference type="InterPro" id="IPR013976">
    <property type="entry name" value="HDOD"/>
</dbReference>
<dbReference type="InterPro" id="IPR001789">
    <property type="entry name" value="Sig_transdc_resp-reg_receiver"/>
</dbReference>
<dbReference type="Proteomes" id="UP000434052">
    <property type="component" value="Unassembled WGS sequence"/>
</dbReference>
<dbReference type="Proteomes" id="UP000503251">
    <property type="component" value="Chromosome"/>
</dbReference>
<dbReference type="NCBIfam" id="TIGR00277">
    <property type="entry name" value="HDIG"/>
    <property type="match status" value="1"/>
</dbReference>
<evidence type="ECO:0000259" key="3">
    <source>
        <dbReference type="PROSITE" id="PS51833"/>
    </source>
</evidence>
<dbReference type="InterPro" id="IPR003607">
    <property type="entry name" value="HD/PDEase_dom"/>
</dbReference>
<feature type="domain" description="Response regulatory" evidence="2">
    <location>
        <begin position="5"/>
        <end position="120"/>
    </location>
</feature>
<dbReference type="OrthoDB" id="9803649at2"/>
<dbReference type="InterPro" id="IPR052340">
    <property type="entry name" value="RNase_Y/CdgJ"/>
</dbReference>
<dbReference type="CDD" id="cd00077">
    <property type="entry name" value="HDc"/>
    <property type="match status" value="1"/>
</dbReference>
<dbReference type="PANTHER" id="PTHR33525">
    <property type="match status" value="1"/>
</dbReference>
<proteinExistence type="predicted"/>
<dbReference type="Gene3D" id="3.40.50.2300">
    <property type="match status" value="1"/>
</dbReference>
<evidence type="ECO:0000313" key="5">
    <source>
        <dbReference type="EMBL" id="TVM32266.1"/>
    </source>
</evidence>
<dbReference type="PANTHER" id="PTHR33525:SF3">
    <property type="entry name" value="RIBONUCLEASE Y"/>
    <property type="match status" value="1"/>
</dbReference>
<dbReference type="InterPro" id="IPR011006">
    <property type="entry name" value="CheY-like_superfamily"/>
</dbReference>
<evidence type="ECO:0000313" key="4">
    <source>
        <dbReference type="EMBL" id="QJT10316.1"/>
    </source>
</evidence>
<dbReference type="EMBL" id="CP039543">
    <property type="protein sequence ID" value="QJT10316.1"/>
    <property type="molecule type" value="Genomic_DNA"/>
</dbReference>
<feature type="modified residue" description="4-aspartylphosphate" evidence="1">
    <location>
        <position position="56"/>
    </location>
</feature>
<evidence type="ECO:0000259" key="2">
    <source>
        <dbReference type="PROSITE" id="PS50110"/>
    </source>
</evidence>
<dbReference type="SUPFAM" id="SSF109604">
    <property type="entry name" value="HD-domain/PDEase-like"/>
    <property type="match status" value="1"/>
</dbReference>
<dbReference type="InterPro" id="IPR014626">
    <property type="entry name" value="Sig_transdc_resp-reg_put"/>
</dbReference>
<dbReference type="PROSITE" id="PS50110">
    <property type="entry name" value="RESPONSE_REGULATORY"/>
    <property type="match status" value="1"/>
</dbReference>
<dbReference type="Gene3D" id="1.10.3210.10">
    <property type="entry name" value="Hypothetical protein af1432"/>
    <property type="match status" value="1"/>
</dbReference>
<evidence type="ECO:0000256" key="1">
    <source>
        <dbReference type="PROSITE-ProRule" id="PRU00169"/>
    </source>
</evidence>
<dbReference type="AlphaFoldDB" id="A0A6P1ZD48"/>
<dbReference type="GO" id="GO:0000160">
    <property type="term" value="P:phosphorelay signal transduction system"/>
    <property type="evidence" value="ECO:0007669"/>
    <property type="project" value="InterPro"/>
</dbReference>
<dbReference type="Pfam" id="PF00072">
    <property type="entry name" value="Response_reg"/>
    <property type="match status" value="1"/>
</dbReference>
<gene>
    <name evidence="5" type="ORF">DQK91_15395</name>
    <name evidence="4" type="ORF">E8L03_15865</name>
</gene>
<organism evidence="5 6">
    <name type="scientific">Oceanidesulfovibrio marinus</name>
    <dbReference type="NCBI Taxonomy" id="370038"/>
    <lineage>
        <taxon>Bacteria</taxon>
        <taxon>Pseudomonadati</taxon>
        <taxon>Thermodesulfobacteriota</taxon>
        <taxon>Desulfovibrionia</taxon>
        <taxon>Desulfovibrionales</taxon>
        <taxon>Desulfovibrionaceae</taxon>
        <taxon>Oceanidesulfovibrio</taxon>
    </lineage>
</organism>
<dbReference type="SUPFAM" id="SSF52172">
    <property type="entry name" value="CheY-like"/>
    <property type="match status" value="1"/>
</dbReference>
<name>A0A6P1ZD48_9BACT</name>
<dbReference type="SMART" id="SM00448">
    <property type="entry name" value="REC"/>
    <property type="match status" value="1"/>
</dbReference>
<dbReference type="InterPro" id="IPR006675">
    <property type="entry name" value="HDIG_dom"/>
</dbReference>
<reference evidence="4 7" key="2">
    <citation type="submission" date="2019-04" db="EMBL/GenBank/DDBJ databases">
        <title>Isolation and culture of sulfate reducing bacteria from the cold seep of the South China Sea.</title>
        <authorList>
            <person name="Sun C."/>
            <person name="Liu R."/>
        </authorList>
    </citation>
    <scope>NUCLEOTIDE SEQUENCE [LARGE SCALE GENOMIC DNA]</scope>
    <source>
        <strain evidence="4 7">CS1</strain>
    </source>
</reference>
<accession>A0A6P1ZD48</accession>